<feature type="region of interest" description="Disordered" evidence="1">
    <location>
        <begin position="184"/>
        <end position="206"/>
    </location>
</feature>
<reference evidence="2 3" key="1">
    <citation type="submission" date="2017-06" db="EMBL/GenBank/DDBJ databases">
        <title>Comparative genomic analysis of Ambrosia Fusariam Clade fungi.</title>
        <authorList>
            <person name="Stajich J.E."/>
            <person name="Carrillo J."/>
            <person name="Kijimoto T."/>
            <person name="Eskalen A."/>
            <person name="O'Donnell K."/>
            <person name="Kasson M."/>
        </authorList>
    </citation>
    <scope>NUCLEOTIDE SEQUENCE [LARGE SCALE GENOMIC DNA]</scope>
    <source>
        <strain evidence="2 3">NRRL62579</strain>
    </source>
</reference>
<evidence type="ECO:0000313" key="2">
    <source>
        <dbReference type="EMBL" id="RSM14895.1"/>
    </source>
</evidence>
<name>A0A428UKR8_9HYPO</name>
<proteinExistence type="predicted"/>
<evidence type="ECO:0000313" key="3">
    <source>
        <dbReference type="Proteomes" id="UP000287144"/>
    </source>
</evidence>
<accession>A0A428UKR8</accession>
<keyword evidence="3" id="KW-1185">Reference proteome</keyword>
<gene>
    <name evidence="2" type="ORF">CEP52_001037</name>
</gene>
<protein>
    <recommendedName>
        <fullName evidence="4">Fungal N-terminal domain-containing protein</fullName>
    </recommendedName>
</protein>
<feature type="compositionally biased region" description="Basic and acidic residues" evidence="1">
    <location>
        <begin position="184"/>
        <end position="194"/>
    </location>
</feature>
<dbReference type="Proteomes" id="UP000287144">
    <property type="component" value="Unassembled WGS sequence"/>
</dbReference>
<organism evidence="2 3">
    <name type="scientific">Fusarium oligoseptatum</name>
    <dbReference type="NCBI Taxonomy" id="2604345"/>
    <lineage>
        <taxon>Eukaryota</taxon>
        <taxon>Fungi</taxon>
        <taxon>Dikarya</taxon>
        <taxon>Ascomycota</taxon>
        <taxon>Pezizomycotina</taxon>
        <taxon>Sordariomycetes</taxon>
        <taxon>Hypocreomycetidae</taxon>
        <taxon>Hypocreales</taxon>
        <taxon>Nectriaceae</taxon>
        <taxon>Fusarium</taxon>
        <taxon>Fusarium solani species complex</taxon>
    </lineage>
</organism>
<dbReference type="EMBL" id="NKCK01000005">
    <property type="protein sequence ID" value="RSM14895.1"/>
    <property type="molecule type" value="Genomic_DNA"/>
</dbReference>
<evidence type="ECO:0008006" key="4">
    <source>
        <dbReference type="Google" id="ProtNLM"/>
    </source>
</evidence>
<dbReference type="AlphaFoldDB" id="A0A428UKR8"/>
<sequence>MEFLGAVAGTLQLIQALTKGLDEVRKAYHEIKHQDETLKDFGADIKQMEMTLCAFEGVLRTASDSKVHIPDGLDLDEIEDALENGKRTFLSLAKIFDYIKKKSRHDGGQIQGQVRVHRAWRKTAPTISHLRARMSTFTLMMQTPVILLKIEINQCKANSSSHQVNTLTDHILDLKDSIDRLRHHASDRQQRQDNPDTANLSRQSVKDTINDSNELVNLATSILETATTVGASIQTRIGVSTGKRARALRHSRTKRTSNQASLSNVYNPALAVQATLSLVGVPLSTGERESISTWRDNVITNQGGDAGSSDLGPRTTEARAPNLFPQQPHVYQEPDPILDAAMRLISPHFEDIRFSVAGIFKSHLGNNRALSWMNTTRQDLLKAGNFQLPRTSKIQDVWLFLDAMFRTDLSQSLGDRTRPNPFVSSPSLMEARFLMGRTSYQRGNLVTAAPLLIIFASNEKTRIESSGAFDGPLHVCRPETERSLLCKSAWPYLPMVFARLALYKYSRGAMELPDQFDRFAKLVVLDCFSVMGHMVEDSFGTLAVASAVIQMVQQTDVPFVINKVPMGVNMTLEGSLPYFQSQQITMLVLAETDPEASAELGLNLLRRHYRRIDYAQEMDDRRDPPALYQRIRNILVESGGKLWAQAPSRHNGTHTRFPVLELLVTSTPRLQWGVFGAAEEIQYLLGLMKTEDPSFGWCLDELSYLIRAAIVAGNPMAVAILMHSQIKSDHSVEWPLLFQYSMQGLGTLSKDTLRVEVNTAHWTAIQTLIQCLPLHSIPEMVVLVLENVYSELSWYSFGYVRCAVPPGFSVGSKSRDAEERWFGGERRQG</sequence>
<evidence type="ECO:0000256" key="1">
    <source>
        <dbReference type="SAM" id="MobiDB-lite"/>
    </source>
</evidence>
<comment type="caution">
    <text evidence="2">The sequence shown here is derived from an EMBL/GenBank/DDBJ whole genome shotgun (WGS) entry which is preliminary data.</text>
</comment>